<dbReference type="KEGG" id="aba:Acid345_0381"/>
<dbReference type="SMART" id="SM00954">
    <property type="entry name" value="RelA_SpoT"/>
    <property type="match status" value="1"/>
</dbReference>
<dbReference type="RefSeq" id="WP_011521188.1">
    <property type="nucleotide sequence ID" value="NC_008009.1"/>
</dbReference>
<protein>
    <recommendedName>
        <fullName evidence="1">RelA/SpoT domain-containing protein</fullName>
    </recommendedName>
</protein>
<accession>Q1IUR4</accession>
<feature type="domain" description="RelA/SpoT" evidence="1">
    <location>
        <begin position="54"/>
        <end position="179"/>
    </location>
</feature>
<dbReference type="InterPro" id="IPR043519">
    <property type="entry name" value="NT_sf"/>
</dbReference>
<sequence length="373" mass="42482">MANDENSTDRVDVEEVMRQFVEKRDLLEAFRSKTEGLISELLDAAAIRCQSIQSRVKTNKKLRAKYLDPKKDYRSLDEITDQVGFRIIVYYQDEIDVVAKLVRDEFDVDEANSVDKRITDPERFGYQAVHCVCQHSSGRSKITEYKKHAGITCEIQIATILGHAWAEMEHEWYDLQDDFPDDIKRKFSRLAALLDLADSEFLDIRKKKSSYERSVELRIEANVPDVPLDSVSLKSLLTQDPHVKEVDSKLAVIFASELVPDLSDAEARRRFPIMEFLGLQSVRSAQDKLRQHEAALLEFATLSEQGVWRDWKLKTPIMPGIGFYHLMLLFAFSGGLESAQVALAKLGGGLKGYPHLDEQVRIAQAVAKKYGLT</sequence>
<dbReference type="EMBL" id="CP000360">
    <property type="protein sequence ID" value="ABF39386.1"/>
    <property type="molecule type" value="Genomic_DNA"/>
</dbReference>
<dbReference type="Proteomes" id="UP000002432">
    <property type="component" value="Chromosome"/>
</dbReference>
<dbReference type="GO" id="GO:0015969">
    <property type="term" value="P:guanosine tetraphosphate metabolic process"/>
    <property type="evidence" value="ECO:0007669"/>
    <property type="project" value="InterPro"/>
</dbReference>
<keyword evidence="3" id="KW-1185">Reference proteome</keyword>
<dbReference type="AlphaFoldDB" id="Q1IUR4"/>
<proteinExistence type="predicted"/>
<dbReference type="EnsemblBacteria" id="ABF39386">
    <property type="protein sequence ID" value="ABF39386"/>
    <property type="gene ID" value="Acid345_0381"/>
</dbReference>
<evidence type="ECO:0000313" key="3">
    <source>
        <dbReference type="Proteomes" id="UP000002432"/>
    </source>
</evidence>
<dbReference type="PANTHER" id="PTHR41773">
    <property type="entry name" value="GTP PYROPHOSPHATASE-RELATED"/>
    <property type="match status" value="1"/>
</dbReference>
<dbReference type="InterPro" id="IPR007685">
    <property type="entry name" value="RelA_SpoT"/>
</dbReference>
<dbReference type="SUPFAM" id="SSF81301">
    <property type="entry name" value="Nucleotidyltransferase"/>
    <property type="match status" value="1"/>
</dbReference>
<evidence type="ECO:0000259" key="1">
    <source>
        <dbReference type="SMART" id="SM00954"/>
    </source>
</evidence>
<reference evidence="2 3" key="1">
    <citation type="journal article" date="2009" name="Appl. Environ. Microbiol.">
        <title>Three genomes from the phylum Acidobacteria provide insight into the lifestyles of these microorganisms in soils.</title>
        <authorList>
            <person name="Ward N.L."/>
            <person name="Challacombe J.F."/>
            <person name="Janssen P.H."/>
            <person name="Henrissat B."/>
            <person name="Coutinho P.M."/>
            <person name="Wu M."/>
            <person name="Xie G."/>
            <person name="Haft D.H."/>
            <person name="Sait M."/>
            <person name="Badger J."/>
            <person name="Barabote R.D."/>
            <person name="Bradley B."/>
            <person name="Brettin T.S."/>
            <person name="Brinkac L.M."/>
            <person name="Bruce D."/>
            <person name="Creasy T."/>
            <person name="Daugherty S.C."/>
            <person name="Davidsen T.M."/>
            <person name="DeBoy R.T."/>
            <person name="Detter J.C."/>
            <person name="Dodson R.J."/>
            <person name="Durkin A.S."/>
            <person name="Ganapathy A."/>
            <person name="Gwinn-Giglio M."/>
            <person name="Han C.S."/>
            <person name="Khouri H."/>
            <person name="Kiss H."/>
            <person name="Kothari S.P."/>
            <person name="Madupu R."/>
            <person name="Nelson K.E."/>
            <person name="Nelson W.C."/>
            <person name="Paulsen I."/>
            <person name="Penn K."/>
            <person name="Ren Q."/>
            <person name="Rosovitz M.J."/>
            <person name="Selengut J.D."/>
            <person name="Shrivastava S."/>
            <person name="Sullivan S.A."/>
            <person name="Tapia R."/>
            <person name="Thompson L.S."/>
            <person name="Watkins K.L."/>
            <person name="Yang Q."/>
            <person name="Yu C."/>
            <person name="Zafar N."/>
            <person name="Zhou L."/>
            <person name="Kuske C.R."/>
        </authorList>
    </citation>
    <scope>NUCLEOTIDE SEQUENCE [LARGE SCALE GENOMIC DNA]</scope>
    <source>
        <strain evidence="2 3">Ellin345</strain>
    </source>
</reference>
<dbReference type="CDD" id="cd05399">
    <property type="entry name" value="NT_Rel-Spo_like"/>
    <property type="match status" value="1"/>
</dbReference>
<dbReference type="PANTHER" id="PTHR41773:SF1">
    <property type="entry name" value="RELA_SPOT DOMAIN-CONTAINING PROTEIN"/>
    <property type="match status" value="1"/>
</dbReference>
<gene>
    <name evidence="2" type="ordered locus">Acid345_0381</name>
</gene>
<dbReference type="HOGENOM" id="CLU_058756_0_0_0"/>
<dbReference type="eggNOG" id="COG2357">
    <property type="taxonomic scope" value="Bacteria"/>
</dbReference>
<dbReference type="STRING" id="204669.Acid345_0381"/>
<dbReference type="Gene3D" id="1.10.287.860">
    <property type="entry name" value="Nucleotidyltransferase"/>
    <property type="match status" value="1"/>
</dbReference>
<dbReference type="OrthoDB" id="9801824at2"/>
<name>Q1IUR4_KORVE</name>
<evidence type="ECO:0000313" key="2">
    <source>
        <dbReference type="EMBL" id="ABF39386.1"/>
    </source>
</evidence>
<dbReference type="Gene3D" id="3.30.460.10">
    <property type="entry name" value="Beta Polymerase, domain 2"/>
    <property type="match status" value="1"/>
</dbReference>
<organism evidence="2 3">
    <name type="scientific">Koribacter versatilis (strain Ellin345)</name>
    <dbReference type="NCBI Taxonomy" id="204669"/>
    <lineage>
        <taxon>Bacteria</taxon>
        <taxon>Pseudomonadati</taxon>
        <taxon>Acidobacteriota</taxon>
        <taxon>Terriglobia</taxon>
        <taxon>Terriglobales</taxon>
        <taxon>Candidatus Korobacteraceae</taxon>
        <taxon>Candidatus Korobacter</taxon>
    </lineage>
</organism>
<dbReference type="Pfam" id="PF04607">
    <property type="entry name" value="RelA_SpoT"/>
    <property type="match status" value="1"/>
</dbReference>